<accession>A0A562ZSB2</accession>
<dbReference type="RefSeq" id="WP_145893094.1">
    <property type="nucleotide sequence ID" value="NZ_VOBQ01000008.1"/>
</dbReference>
<reference evidence="1 2" key="1">
    <citation type="submission" date="2019-07" db="EMBL/GenBank/DDBJ databases">
        <title>Caenimonas sedimenti sp. nov., isolated from activated sludge.</title>
        <authorList>
            <person name="Xu J."/>
        </authorList>
    </citation>
    <scope>NUCLEOTIDE SEQUENCE [LARGE SCALE GENOMIC DNA]</scope>
    <source>
        <strain evidence="1 2">HX-9-20</strain>
    </source>
</reference>
<dbReference type="Proteomes" id="UP000318199">
    <property type="component" value="Unassembled WGS sequence"/>
</dbReference>
<name>A0A562ZSB2_9BURK</name>
<dbReference type="OrthoDB" id="8908772at2"/>
<evidence type="ECO:0000313" key="2">
    <source>
        <dbReference type="Proteomes" id="UP000318199"/>
    </source>
</evidence>
<gene>
    <name evidence="1" type="ORF">FN976_11245</name>
</gene>
<keyword evidence="2" id="KW-1185">Reference proteome</keyword>
<proteinExistence type="predicted"/>
<dbReference type="AlphaFoldDB" id="A0A562ZSB2"/>
<evidence type="ECO:0000313" key="1">
    <source>
        <dbReference type="EMBL" id="TWO71482.1"/>
    </source>
</evidence>
<comment type="caution">
    <text evidence="1">The sequence shown here is derived from an EMBL/GenBank/DDBJ whole genome shotgun (WGS) entry which is preliminary data.</text>
</comment>
<sequence length="244" mass="27067">MSNVYNVYAHARGQWGFTDTCDDGRVQTAFIDARDARVTLAAVAPIKVAPLLQRKLREGYQKVAQPKYLHLKPDPQGGGQTGMFVVQHPDLGLDFQGARIYFVAVPKGMQMHDVVHAWAQKLEACESEPTGIESWLHHCSGCTTYVPAFSDDVHAALLLAQWARQNNLVLVAQRPNVPDSTPEKQPYAWREYLAHWFTVNDIDRALDSLGWSLRDAITCGPAATEPTGPVSEGEWRALAQQAAF</sequence>
<protein>
    <submittedName>
        <fullName evidence="1">Uncharacterized protein</fullName>
    </submittedName>
</protein>
<dbReference type="EMBL" id="VOBQ01000008">
    <property type="protein sequence ID" value="TWO71482.1"/>
    <property type="molecule type" value="Genomic_DNA"/>
</dbReference>
<organism evidence="1 2">
    <name type="scientific">Caenimonas sedimenti</name>
    <dbReference type="NCBI Taxonomy" id="2596921"/>
    <lineage>
        <taxon>Bacteria</taxon>
        <taxon>Pseudomonadati</taxon>
        <taxon>Pseudomonadota</taxon>
        <taxon>Betaproteobacteria</taxon>
        <taxon>Burkholderiales</taxon>
        <taxon>Comamonadaceae</taxon>
        <taxon>Caenimonas</taxon>
    </lineage>
</organism>